<dbReference type="AlphaFoldDB" id="A0A3P8YMC4"/>
<keyword evidence="3" id="KW-1185">Reference proteome</keyword>
<reference evidence="2" key="2">
    <citation type="submission" date="2020-02" db="EMBL/GenBank/DDBJ databases">
        <title>Esox lucius (northern pike) genome, fEsoLuc1, primary haplotype.</title>
        <authorList>
            <person name="Myers G."/>
            <person name="Karagic N."/>
            <person name="Meyer A."/>
            <person name="Pippel M."/>
            <person name="Reichard M."/>
            <person name="Winkler S."/>
            <person name="Tracey A."/>
            <person name="Sims Y."/>
            <person name="Howe K."/>
            <person name="Rhie A."/>
            <person name="Formenti G."/>
            <person name="Durbin R."/>
            <person name="Fedrigo O."/>
            <person name="Jarvis E.D."/>
        </authorList>
    </citation>
    <scope>NUCLEOTIDE SEQUENCE [LARGE SCALE GENOMIC DNA]</scope>
</reference>
<name>A0A3P8YMC4_ESOLU</name>
<dbReference type="InterPro" id="IPR036179">
    <property type="entry name" value="Ig-like_dom_sf"/>
</dbReference>
<evidence type="ECO:0000313" key="2">
    <source>
        <dbReference type="Ensembl" id="ENSELUP00000017753.1"/>
    </source>
</evidence>
<dbReference type="Gene3D" id="2.60.40.10">
    <property type="entry name" value="Immunoglobulins"/>
    <property type="match status" value="1"/>
</dbReference>
<dbReference type="STRING" id="8010.ENSELUP00000017753"/>
<dbReference type="InterPro" id="IPR013106">
    <property type="entry name" value="Ig_V-set"/>
</dbReference>
<dbReference type="OMA" id="ENLHING"/>
<dbReference type="GeneTree" id="ENSGT00950000183576"/>
<sequence>MAGWFWVGFLFRSSTLLFIGAPGSFRAALEQRSLSPISSLFPSEDIAMSFVAPLAVLLLSLSGLEALILTQEKSLSVNLEDNIKIPCVVTDSSTTWVISWYQQKAGGGPSFLLADSSRATGLPTRFTYSESGSGYTENLHINGITAEDEAVYICACHGCGDLHSDAVQLSAWTKSHWGFSLDNNAE</sequence>
<accession>A0A3P8YMC4</accession>
<dbReference type="Pfam" id="PF07686">
    <property type="entry name" value="V-set"/>
    <property type="match status" value="1"/>
</dbReference>
<dbReference type="InterPro" id="IPR007110">
    <property type="entry name" value="Ig-like_dom"/>
</dbReference>
<dbReference type="InterPro" id="IPR003599">
    <property type="entry name" value="Ig_sub"/>
</dbReference>
<dbReference type="Bgee" id="ENSELUG00000017399">
    <property type="expression patterns" value="Expressed in head kidney and 7 other cell types or tissues"/>
</dbReference>
<dbReference type="PANTHER" id="PTHR23267">
    <property type="entry name" value="IMMUNOGLOBULIN LIGHT CHAIN"/>
    <property type="match status" value="1"/>
</dbReference>
<organism evidence="2 3">
    <name type="scientific">Esox lucius</name>
    <name type="common">Northern pike</name>
    <dbReference type="NCBI Taxonomy" id="8010"/>
    <lineage>
        <taxon>Eukaryota</taxon>
        <taxon>Metazoa</taxon>
        <taxon>Chordata</taxon>
        <taxon>Craniata</taxon>
        <taxon>Vertebrata</taxon>
        <taxon>Euteleostomi</taxon>
        <taxon>Actinopterygii</taxon>
        <taxon>Neopterygii</taxon>
        <taxon>Teleostei</taxon>
        <taxon>Protacanthopterygii</taxon>
        <taxon>Esociformes</taxon>
        <taxon>Esocidae</taxon>
        <taxon>Esox</taxon>
    </lineage>
</organism>
<protein>
    <recommendedName>
        <fullName evidence="1">Ig-like domain-containing protein</fullName>
    </recommendedName>
</protein>
<reference evidence="2" key="4">
    <citation type="submission" date="2025-09" db="UniProtKB">
        <authorList>
            <consortium name="Ensembl"/>
        </authorList>
    </citation>
    <scope>IDENTIFICATION</scope>
</reference>
<dbReference type="Proteomes" id="UP000265140">
    <property type="component" value="Chromosome 6"/>
</dbReference>
<dbReference type="SUPFAM" id="SSF48726">
    <property type="entry name" value="Immunoglobulin"/>
    <property type="match status" value="1"/>
</dbReference>
<dbReference type="PROSITE" id="PS50835">
    <property type="entry name" value="IG_LIKE"/>
    <property type="match status" value="1"/>
</dbReference>
<proteinExistence type="predicted"/>
<dbReference type="InterPro" id="IPR013783">
    <property type="entry name" value="Ig-like_fold"/>
</dbReference>
<reference evidence="3" key="1">
    <citation type="journal article" date="2014" name="PLoS ONE">
        <title>The genome and linkage map of the northern pike (Esox lucius): conserved synteny revealed between the salmonid sister group and the Neoteleostei.</title>
        <authorList>
            <person name="Rondeau E.B."/>
            <person name="Minkley D.R."/>
            <person name="Leong J.S."/>
            <person name="Messmer A.M."/>
            <person name="Jantzen J.R."/>
            <person name="von Schalburg K.R."/>
            <person name="Lemon C."/>
            <person name="Bird N.H."/>
            <person name="Koop B.F."/>
        </authorList>
    </citation>
    <scope>NUCLEOTIDE SEQUENCE</scope>
</reference>
<dbReference type="SMART" id="SM00406">
    <property type="entry name" value="IGv"/>
    <property type="match status" value="1"/>
</dbReference>
<evidence type="ECO:0000313" key="3">
    <source>
        <dbReference type="Proteomes" id="UP000265140"/>
    </source>
</evidence>
<feature type="domain" description="Ig-like" evidence="1">
    <location>
        <begin position="53"/>
        <end position="170"/>
    </location>
</feature>
<reference evidence="2" key="3">
    <citation type="submission" date="2025-08" db="UniProtKB">
        <authorList>
            <consortium name="Ensembl"/>
        </authorList>
    </citation>
    <scope>IDENTIFICATION</scope>
</reference>
<evidence type="ECO:0000259" key="1">
    <source>
        <dbReference type="PROSITE" id="PS50835"/>
    </source>
</evidence>
<dbReference type="Ensembl" id="ENSELUT00000040307.3">
    <property type="protein sequence ID" value="ENSELUP00000017753.1"/>
    <property type="gene ID" value="ENSELUG00000044798.1"/>
</dbReference>
<dbReference type="InParanoid" id="A0A3P8YMC4"/>
<dbReference type="SMART" id="SM00409">
    <property type="entry name" value="IG"/>
    <property type="match status" value="1"/>
</dbReference>
<dbReference type="InterPro" id="IPR050150">
    <property type="entry name" value="IgV_Light_Chain"/>
</dbReference>